<reference evidence="8" key="1">
    <citation type="submission" date="2022-07" db="EMBL/GenBank/DDBJ databases">
        <title>FELIX.</title>
        <authorList>
            <person name="Wan K.H."/>
            <person name="Park S."/>
            <person name="Lawrence Q."/>
            <person name="Eichenberger J.P."/>
            <person name="Booth B.W."/>
            <person name="Piaggio A.J."/>
            <person name="Chandler J.C."/>
            <person name="Franklin A.B."/>
            <person name="Celniker S.E."/>
        </authorList>
    </citation>
    <scope>NUCLEOTIDE SEQUENCE</scope>
    <source>
        <strain evidence="8">QA-1986 374</strain>
    </source>
</reference>
<proteinExistence type="inferred from homology"/>
<dbReference type="InterPro" id="IPR009003">
    <property type="entry name" value="Peptidase_S1_PA"/>
</dbReference>
<accession>A0ABY5JSA1</accession>
<evidence type="ECO:0000259" key="7">
    <source>
        <dbReference type="SMART" id="SM00228"/>
    </source>
</evidence>
<evidence type="ECO:0000256" key="5">
    <source>
        <dbReference type="SAM" id="MobiDB-lite"/>
    </source>
</evidence>
<keyword evidence="6" id="KW-0472">Membrane</keyword>
<evidence type="ECO:0000256" key="2">
    <source>
        <dbReference type="ARBA" id="ARBA00022670"/>
    </source>
</evidence>
<dbReference type="Proteomes" id="UP001059773">
    <property type="component" value="Chromosome"/>
</dbReference>
<dbReference type="Gene3D" id="2.30.42.10">
    <property type="match status" value="1"/>
</dbReference>
<feature type="transmembrane region" description="Helical" evidence="6">
    <location>
        <begin position="24"/>
        <end position="42"/>
    </location>
</feature>
<evidence type="ECO:0000313" key="9">
    <source>
        <dbReference type="Proteomes" id="UP001059773"/>
    </source>
</evidence>
<keyword evidence="3" id="KW-0378">Hydrolase</keyword>
<dbReference type="InterPro" id="IPR043504">
    <property type="entry name" value="Peptidase_S1_PA_chymotrypsin"/>
</dbReference>
<dbReference type="Gene3D" id="2.40.10.10">
    <property type="entry name" value="Trypsin-like serine proteases"/>
    <property type="match status" value="2"/>
</dbReference>
<dbReference type="PANTHER" id="PTHR43343:SF3">
    <property type="entry name" value="PROTEASE DO-LIKE 8, CHLOROPLASTIC"/>
    <property type="match status" value="1"/>
</dbReference>
<dbReference type="EMBL" id="CP101914">
    <property type="protein sequence ID" value="UUI03104.1"/>
    <property type="molecule type" value="Genomic_DNA"/>
</dbReference>
<dbReference type="InterPro" id="IPR051201">
    <property type="entry name" value="Chloro_Bact_Ser_Proteases"/>
</dbReference>
<keyword evidence="2" id="KW-0645">Protease</keyword>
<feature type="domain" description="PDZ" evidence="7">
    <location>
        <begin position="327"/>
        <end position="395"/>
    </location>
</feature>
<comment type="similarity">
    <text evidence="1">Belongs to the peptidase S1C family.</text>
</comment>
<sequence length="407" mass="44519">MEYNDQPNQPQPEPKPDKENKRKWLVPLLSGIIIGGILVLLINPDFLHRENAEQISPAAEDETNENTGDSGGLEDQPLQVDVSTQLTDIIEQVTPAVVGITNIQQNVSWGADADGIEAGTGSGVIYKVEDDETYIVTNHHVIEDADSVEVIMHDETHLEAELIGSDLFTDLAVLKMESRNEDKAIEIGTSESLKVGEPAIAIGNPLGAYLSSTVTQGVISGMERTIPMDFNFDGQPDWQAEVIQTDAAINPGNSGGALINLYGQLIGINSMKINEEAVEGIGFAIPIDSAIPVIQELEENGEVVRPYLGVEIYSIEELPQYEWRNTLQLPVEVEGGVYVWSVENLSPADKAGMEQYDVIVALDGVPVHNTIDLRKILYEDKEVGDSVTVDYYRDGELNQAEIELEVQ</sequence>
<keyword evidence="6" id="KW-1133">Transmembrane helix</keyword>
<keyword evidence="4" id="KW-0720">Serine protease</keyword>
<organism evidence="8 9">
    <name type="scientific">Oceanobacillus jeddahense</name>
    <dbReference type="NCBI Taxonomy" id="1462527"/>
    <lineage>
        <taxon>Bacteria</taxon>
        <taxon>Bacillati</taxon>
        <taxon>Bacillota</taxon>
        <taxon>Bacilli</taxon>
        <taxon>Bacillales</taxon>
        <taxon>Bacillaceae</taxon>
        <taxon>Oceanobacillus</taxon>
    </lineage>
</organism>
<evidence type="ECO:0000256" key="6">
    <source>
        <dbReference type="SAM" id="Phobius"/>
    </source>
</evidence>
<dbReference type="Pfam" id="PF13180">
    <property type="entry name" value="PDZ_2"/>
    <property type="match status" value="1"/>
</dbReference>
<dbReference type="InterPro" id="IPR001478">
    <property type="entry name" value="PDZ"/>
</dbReference>
<dbReference type="PANTHER" id="PTHR43343">
    <property type="entry name" value="PEPTIDASE S12"/>
    <property type="match status" value="1"/>
</dbReference>
<evidence type="ECO:0000256" key="1">
    <source>
        <dbReference type="ARBA" id="ARBA00010541"/>
    </source>
</evidence>
<evidence type="ECO:0000256" key="4">
    <source>
        <dbReference type="ARBA" id="ARBA00022825"/>
    </source>
</evidence>
<name>A0ABY5JSA1_9BACI</name>
<dbReference type="RefSeq" id="WP_256708282.1">
    <property type="nucleotide sequence ID" value="NZ_CP101914.1"/>
</dbReference>
<dbReference type="InterPro" id="IPR001940">
    <property type="entry name" value="Peptidase_S1C"/>
</dbReference>
<gene>
    <name evidence="8" type="ORF">NP439_24260</name>
</gene>
<dbReference type="PRINTS" id="PR00834">
    <property type="entry name" value="PROTEASES2C"/>
</dbReference>
<dbReference type="InterPro" id="IPR036034">
    <property type="entry name" value="PDZ_sf"/>
</dbReference>
<evidence type="ECO:0000313" key="8">
    <source>
        <dbReference type="EMBL" id="UUI03104.1"/>
    </source>
</evidence>
<keyword evidence="6" id="KW-0812">Transmembrane</keyword>
<dbReference type="SUPFAM" id="SSF50156">
    <property type="entry name" value="PDZ domain-like"/>
    <property type="match status" value="1"/>
</dbReference>
<evidence type="ECO:0000256" key="3">
    <source>
        <dbReference type="ARBA" id="ARBA00022801"/>
    </source>
</evidence>
<dbReference type="Pfam" id="PF13365">
    <property type="entry name" value="Trypsin_2"/>
    <property type="match status" value="1"/>
</dbReference>
<protein>
    <submittedName>
        <fullName evidence="8">Trypsin-like peptidase domain-containing protein</fullName>
    </submittedName>
</protein>
<feature type="region of interest" description="Disordered" evidence="5">
    <location>
        <begin position="55"/>
        <end position="77"/>
    </location>
</feature>
<dbReference type="SMART" id="SM00228">
    <property type="entry name" value="PDZ"/>
    <property type="match status" value="1"/>
</dbReference>
<keyword evidence="9" id="KW-1185">Reference proteome</keyword>
<dbReference type="SUPFAM" id="SSF50494">
    <property type="entry name" value="Trypsin-like serine proteases"/>
    <property type="match status" value="1"/>
</dbReference>